<dbReference type="OrthoDB" id="2272416at2759"/>
<feature type="region of interest" description="Disordered" evidence="1">
    <location>
        <begin position="64"/>
        <end position="109"/>
    </location>
</feature>
<sequence length="109" mass="11703">MDLVQGTLSVDEYEAELVRLSPYAPELVVHEIKLYLVAQSAEVFDELVEKACALEETLGEEPKVVSAGAIKKTSESDSGSSQKGKRGCFETSGRRGAASQGQDRQAARA</sequence>
<dbReference type="AlphaFoldDB" id="A0A5B6V9L9"/>
<gene>
    <name evidence="2" type="ORF">EPI10_000882</name>
</gene>
<evidence type="ECO:0000313" key="3">
    <source>
        <dbReference type="Proteomes" id="UP000325315"/>
    </source>
</evidence>
<comment type="caution">
    <text evidence="2">The sequence shown here is derived from an EMBL/GenBank/DDBJ whole genome shotgun (WGS) entry which is preliminary data.</text>
</comment>
<accession>A0A5B6V9L9</accession>
<proteinExistence type="predicted"/>
<keyword evidence="3" id="KW-1185">Reference proteome</keyword>
<dbReference type="Proteomes" id="UP000325315">
    <property type="component" value="Unassembled WGS sequence"/>
</dbReference>
<reference evidence="3" key="1">
    <citation type="journal article" date="2019" name="Plant Biotechnol. J.">
        <title>Genome sequencing of the Australian wild diploid species Gossypium australe highlights disease resistance and delayed gland morphogenesis.</title>
        <authorList>
            <person name="Cai Y."/>
            <person name="Cai X."/>
            <person name="Wang Q."/>
            <person name="Wang P."/>
            <person name="Zhang Y."/>
            <person name="Cai C."/>
            <person name="Xu Y."/>
            <person name="Wang K."/>
            <person name="Zhou Z."/>
            <person name="Wang C."/>
            <person name="Geng S."/>
            <person name="Li B."/>
            <person name="Dong Q."/>
            <person name="Hou Y."/>
            <person name="Wang H."/>
            <person name="Ai P."/>
            <person name="Liu Z."/>
            <person name="Yi F."/>
            <person name="Sun M."/>
            <person name="An G."/>
            <person name="Cheng J."/>
            <person name="Zhang Y."/>
            <person name="Shi Q."/>
            <person name="Xie Y."/>
            <person name="Shi X."/>
            <person name="Chang Y."/>
            <person name="Huang F."/>
            <person name="Chen Y."/>
            <person name="Hong S."/>
            <person name="Mi L."/>
            <person name="Sun Q."/>
            <person name="Zhang L."/>
            <person name="Zhou B."/>
            <person name="Peng R."/>
            <person name="Zhang X."/>
            <person name="Liu F."/>
        </authorList>
    </citation>
    <scope>NUCLEOTIDE SEQUENCE [LARGE SCALE GENOMIC DNA]</scope>
    <source>
        <strain evidence="3">cv. PA1801</strain>
    </source>
</reference>
<protein>
    <submittedName>
        <fullName evidence="2">Uncharacterized protein</fullName>
    </submittedName>
</protein>
<organism evidence="2 3">
    <name type="scientific">Gossypium australe</name>
    <dbReference type="NCBI Taxonomy" id="47621"/>
    <lineage>
        <taxon>Eukaryota</taxon>
        <taxon>Viridiplantae</taxon>
        <taxon>Streptophyta</taxon>
        <taxon>Embryophyta</taxon>
        <taxon>Tracheophyta</taxon>
        <taxon>Spermatophyta</taxon>
        <taxon>Magnoliopsida</taxon>
        <taxon>eudicotyledons</taxon>
        <taxon>Gunneridae</taxon>
        <taxon>Pentapetalae</taxon>
        <taxon>rosids</taxon>
        <taxon>malvids</taxon>
        <taxon>Malvales</taxon>
        <taxon>Malvaceae</taxon>
        <taxon>Malvoideae</taxon>
        <taxon>Gossypium</taxon>
    </lineage>
</organism>
<dbReference type="EMBL" id="SMMG02000007">
    <property type="protein sequence ID" value="KAA3465741.1"/>
    <property type="molecule type" value="Genomic_DNA"/>
</dbReference>
<evidence type="ECO:0000313" key="2">
    <source>
        <dbReference type="EMBL" id="KAA3465741.1"/>
    </source>
</evidence>
<name>A0A5B6V9L9_9ROSI</name>
<evidence type="ECO:0000256" key="1">
    <source>
        <dbReference type="SAM" id="MobiDB-lite"/>
    </source>
</evidence>